<name>A0A2T4Z8U3_9BACL</name>
<dbReference type="GO" id="GO:0004622">
    <property type="term" value="F:phosphatidylcholine lysophospholipase activity"/>
    <property type="evidence" value="ECO:0007669"/>
    <property type="project" value="TreeGrafter"/>
</dbReference>
<organism evidence="2 3">
    <name type="scientific">Desmospora activa DSM 45169</name>
    <dbReference type="NCBI Taxonomy" id="1121389"/>
    <lineage>
        <taxon>Bacteria</taxon>
        <taxon>Bacillati</taxon>
        <taxon>Bacillota</taxon>
        <taxon>Bacilli</taxon>
        <taxon>Bacillales</taxon>
        <taxon>Thermoactinomycetaceae</taxon>
        <taxon>Desmospora</taxon>
    </lineage>
</organism>
<dbReference type="RefSeq" id="WP_107725130.1">
    <property type="nucleotide sequence ID" value="NZ_PZZP01000001.1"/>
</dbReference>
<protein>
    <submittedName>
        <fullName evidence="2">Lysophospholipase L1-like esterase</fullName>
    </submittedName>
</protein>
<dbReference type="Proteomes" id="UP000241639">
    <property type="component" value="Unassembled WGS sequence"/>
</dbReference>
<dbReference type="Gene3D" id="3.40.50.1110">
    <property type="entry name" value="SGNH hydrolase"/>
    <property type="match status" value="1"/>
</dbReference>
<dbReference type="PANTHER" id="PTHR30383:SF27">
    <property type="entry name" value="SPORE GERMINATION LIPASE LIPC"/>
    <property type="match status" value="1"/>
</dbReference>
<dbReference type="InterPro" id="IPR036514">
    <property type="entry name" value="SGNH_hydro_sf"/>
</dbReference>
<accession>A0A2T4Z8U3</accession>
<dbReference type="InterPro" id="IPR051532">
    <property type="entry name" value="Ester_Hydrolysis_Enzymes"/>
</dbReference>
<proteinExistence type="predicted"/>
<sequence length="273" mass="30211">MKMKSRPLWIAINLLSLASLLLFAAGFSWAVAEIMGNTSAPQPNEARETDVSSAAPEGEHLLLSFGDSLTRGTGDTTGQGYFGRIRSALREQDETVSAVNLGIKGQTSPELREQMKQPRVRQLLGEASWVTLTIGGNDLFRGSGSLESIDLDEAALTREEYANNLKAIVEAIRQENADVPIFIFGLYNPFGDLGDRKTTDALVREWNQTIVETTADDPLVVIIPLFDLFQLNPDRYLYSDKFHPNNDGYQFMADRLLQTLTALEENEVNVDAP</sequence>
<dbReference type="OrthoDB" id="252349at2"/>
<feature type="domain" description="SGNH hydrolase-type esterase" evidence="1">
    <location>
        <begin position="65"/>
        <end position="250"/>
    </location>
</feature>
<evidence type="ECO:0000313" key="3">
    <source>
        <dbReference type="Proteomes" id="UP000241639"/>
    </source>
</evidence>
<evidence type="ECO:0000313" key="2">
    <source>
        <dbReference type="EMBL" id="PTM58309.1"/>
    </source>
</evidence>
<gene>
    <name evidence="2" type="ORF">C8J48_0890</name>
</gene>
<dbReference type="AlphaFoldDB" id="A0A2T4Z8U3"/>
<dbReference type="Pfam" id="PF13472">
    <property type="entry name" value="Lipase_GDSL_2"/>
    <property type="match status" value="1"/>
</dbReference>
<evidence type="ECO:0000259" key="1">
    <source>
        <dbReference type="Pfam" id="PF13472"/>
    </source>
</evidence>
<reference evidence="2 3" key="1">
    <citation type="submission" date="2018-04" db="EMBL/GenBank/DDBJ databases">
        <title>Genomic Encyclopedia of Archaeal and Bacterial Type Strains, Phase II (KMG-II): from individual species to whole genera.</title>
        <authorList>
            <person name="Goeker M."/>
        </authorList>
    </citation>
    <scope>NUCLEOTIDE SEQUENCE [LARGE SCALE GENOMIC DNA]</scope>
    <source>
        <strain evidence="2 3">DSM 45169</strain>
    </source>
</reference>
<dbReference type="PANTHER" id="PTHR30383">
    <property type="entry name" value="THIOESTERASE 1/PROTEASE 1/LYSOPHOSPHOLIPASE L1"/>
    <property type="match status" value="1"/>
</dbReference>
<dbReference type="EMBL" id="PZZP01000001">
    <property type="protein sequence ID" value="PTM58309.1"/>
    <property type="molecule type" value="Genomic_DNA"/>
</dbReference>
<keyword evidence="3" id="KW-1185">Reference proteome</keyword>
<comment type="caution">
    <text evidence="2">The sequence shown here is derived from an EMBL/GenBank/DDBJ whole genome shotgun (WGS) entry which is preliminary data.</text>
</comment>
<dbReference type="SUPFAM" id="SSF52266">
    <property type="entry name" value="SGNH hydrolase"/>
    <property type="match status" value="1"/>
</dbReference>
<dbReference type="InterPro" id="IPR013830">
    <property type="entry name" value="SGNH_hydro"/>
</dbReference>